<dbReference type="GO" id="GO:0005664">
    <property type="term" value="C:nuclear origin of replication recognition complex"/>
    <property type="evidence" value="ECO:0007669"/>
    <property type="project" value="TreeGrafter"/>
</dbReference>
<reference evidence="14" key="1">
    <citation type="journal article" date="2017" name="Nat. Ecol. Evol.">
        <title>Genome expansion and lineage-specific genetic innovations in the forest pathogenic fungi Armillaria.</title>
        <authorList>
            <person name="Sipos G."/>
            <person name="Prasanna A.N."/>
            <person name="Walter M.C."/>
            <person name="O'Connor E."/>
            <person name="Balint B."/>
            <person name="Krizsan K."/>
            <person name="Kiss B."/>
            <person name="Hess J."/>
            <person name="Varga T."/>
            <person name="Slot J."/>
            <person name="Riley R."/>
            <person name="Boka B."/>
            <person name="Rigling D."/>
            <person name="Barry K."/>
            <person name="Lee J."/>
            <person name="Mihaltcheva S."/>
            <person name="LaButti K."/>
            <person name="Lipzen A."/>
            <person name="Waldron R."/>
            <person name="Moloney N.M."/>
            <person name="Sperisen C."/>
            <person name="Kredics L."/>
            <person name="Vagvoelgyi C."/>
            <person name="Patrignani A."/>
            <person name="Fitzpatrick D."/>
            <person name="Nagy I."/>
            <person name="Doyle S."/>
            <person name="Anderson J.B."/>
            <person name="Grigoriev I.V."/>
            <person name="Gueldener U."/>
            <person name="Muensterkoetter M."/>
            <person name="Nagy L.G."/>
        </authorList>
    </citation>
    <scope>NUCLEOTIDE SEQUENCE [LARGE SCALE GENOMIC DNA]</scope>
    <source>
        <strain evidence="14">Ar21-2</strain>
    </source>
</reference>
<proteinExistence type="inferred from homology"/>
<evidence type="ECO:0000259" key="12">
    <source>
        <dbReference type="PROSITE" id="PS51038"/>
    </source>
</evidence>
<name>A0A2H3EKS9_ARMGA</name>
<keyword evidence="7" id="KW-0460">Magnesium</keyword>
<comment type="function">
    <text evidence="10">Component of the origin recognition complex (ORC) that binds origins of replication. DNA-binding is ATP-dependent, however specific DNA sequences that define origins of replication have not been identified so far. ORC is required to assemble the pre-replication complex necessary to initiate DNA replication.</text>
</comment>
<dbReference type="Pfam" id="PF00004">
    <property type="entry name" value="AAA"/>
    <property type="match status" value="1"/>
</dbReference>
<comment type="subcellular location">
    <subcellularLocation>
        <location evidence="1 10">Nucleus</location>
    </subcellularLocation>
</comment>
<feature type="region of interest" description="Disordered" evidence="11">
    <location>
        <begin position="1"/>
        <end position="21"/>
    </location>
</feature>
<dbReference type="InterPro" id="IPR003593">
    <property type="entry name" value="AAA+_ATPase"/>
</dbReference>
<evidence type="ECO:0000256" key="6">
    <source>
        <dbReference type="ARBA" id="ARBA00022840"/>
    </source>
</evidence>
<dbReference type="FunCoup" id="A0A2H3EKS9">
    <property type="interactions" value="188"/>
</dbReference>
<feature type="compositionally biased region" description="Acidic residues" evidence="11">
    <location>
        <begin position="328"/>
        <end position="346"/>
    </location>
</feature>
<feature type="compositionally biased region" description="Basic and acidic residues" evidence="11">
    <location>
        <begin position="1"/>
        <end position="10"/>
    </location>
</feature>
<keyword evidence="14" id="KW-1185">Reference proteome</keyword>
<feature type="region of interest" description="Disordered" evidence="11">
    <location>
        <begin position="274"/>
        <end position="395"/>
    </location>
</feature>
<keyword evidence="9 10" id="KW-0539">Nucleus</keyword>
<evidence type="ECO:0000256" key="10">
    <source>
        <dbReference type="RuleBase" id="RU365058"/>
    </source>
</evidence>
<dbReference type="SUPFAM" id="SSF52540">
    <property type="entry name" value="P-loop containing nucleoside triphosphate hydrolases"/>
    <property type="match status" value="1"/>
</dbReference>
<dbReference type="CDD" id="cd00009">
    <property type="entry name" value="AAA"/>
    <property type="match status" value="1"/>
</dbReference>
<dbReference type="PANTHER" id="PTHR10763:SF23">
    <property type="entry name" value="ORIGIN RECOGNITION COMPLEX SUBUNIT 1"/>
    <property type="match status" value="1"/>
</dbReference>
<keyword evidence="4" id="KW-0479">Metal-binding</keyword>
<dbReference type="GO" id="GO:0003682">
    <property type="term" value="F:chromatin binding"/>
    <property type="evidence" value="ECO:0007669"/>
    <property type="project" value="InterPro"/>
</dbReference>
<keyword evidence="8 10" id="KW-0238">DNA-binding</keyword>
<dbReference type="AlphaFoldDB" id="A0A2H3EKS9"/>
<feature type="domain" description="BAH" evidence="12">
    <location>
        <begin position="107"/>
        <end position="241"/>
    </location>
</feature>
<dbReference type="PANTHER" id="PTHR10763">
    <property type="entry name" value="CELL DIVISION CONTROL PROTEIN 6-RELATED"/>
    <property type="match status" value="1"/>
</dbReference>
<evidence type="ECO:0000313" key="13">
    <source>
        <dbReference type="EMBL" id="PBL03289.1"/>
    </source>
</evidence>
<dbReference type="GO" id="GO:0003688">
    <property type="term" value="F:DNA replication origin binding"/>
    <property type="evidence" value="ECO:0007669"/>
    <property type="project" value="UniProtKB-ARBA"/>
</dbReference>
<dbReference type="FunFam" id="3.40.50.300:FF:000199">
    <property type="entry name" value="Origin recognition complex subunit 1"/>
    <property type="match status" value="1"/>
</dbReference>
<evidence type="ECO:0000256" key="7">
    <source>
        <dbReference type="ARBA" id="ARBA00022842"/>
    </source>
</evidence>
<evidence type="ECO:0000256" key="5">
    <source>
        <dbReference type="ARBA" id="ARBA00022741"/>
    </source>
</evidence>
<dbReference type="Pfam" id="PF22606">
    <property type="entry name" value="Cdc6-ORC-like_ATPase_lid"/>
    <property type="match status" value="1"/>
</dbReference>
<dbReference type="InterPro" id="IPR027417">
    <property type="entry name" value="P-loop_NTPase"/>
</dbReference>
<evidence type="ECO:0000256" key="2">
    <source>
        <dbReference type="ARBA" id="ARBA00008398"/>
    </source>
</evidence>
<gene>
    <name evidence="13" type="ORF">ARMGADRAFT_978302</name>
</gene>
<evidence type="ECO:0000256" key="3">
    <source>
        <dbReference type="ARBA" id="ARBA00022705"/>
    </source>
</evidence>
<dbReference type="GO" id="GO:0033314">
    <property type="term" value="P:mitotic DNA replication checkpoint signaling"/>
    <property type="evidence" value="ECO:0007669"/>
    <property type="project" value="TreeGrafter"/>
</dbReference>
<dbReference type="InterPro" id="IPR003959">
    <property type="entry name" value="ATPase_AAA_core"/>
</dbReference>
<dbReference type="OMA" id="CSFHERL"/>
<protein>
    <recommendedName>
        <fullName evidence="10">Origin recognition complex subunit 1</fullName>
    </recommendedName>
</protein>
<comment type="subunit">
    <text evidence="10">ORC is composed of six subunits.</text>
</comment>
<dbReference type="SMART" id="SM00439">
    <property type="entry name" value="BAH"/>
    <property type="match status" value="1"/>
</dbReference>
<feature type="compositionally biased region" description="Acidic residues" evidence="11">
    <location>
        <begin position="290"/>
        <end position="299"/>
    </location>
</feature>
<feature type="compositionally biased region" description="Acidic residues" evidence="11">
    <location>
        <begin position="311"/>
        <end position="321"/>
    </location>
</feature>
<keyword evidence="3 10" id="KW-0235">DNA replication</keyword>
<sequence length="826" mass="92426">MPPRKSDVIEPKTPTRRSKRGQPLVTAAALGLFDLSWCGSPAHVHPLNPELDLRLEDREEWEGLDDVERQNKTTIFYDAFQRKKPTITRKSYGKKKASAKETIENVETFRVGDTVLVSNGNSRYPSVAVIIALWETDLKETGNEPPSKAMYVRVHWFLRPKELPSVRAKREAFENEIYYSLSENVILDTPEAIIRHCVVHDGLPKRVDSDDNDGEGSSTTQQEFVCRFAVHSRRGLYYTFRWKNHHKAAMAAMSRGTRDQRASGEFWRVLVDAFPSKPKPKPREKKREDVDIESGAEESSDGHSGDGYIESSDDADDDDELPVAGAAESEEEEEGEGEDLDEEEYDEPKTPSRKRKRVTATTPRKRPTRAIAQPTPHSKAALARRAQSSPKKRQKFTRLPQASYVADNFINTLPKDPWLRAMHALHVGSRPDALPCRDDEYQHVLRSVRDLLEEGSGGCIYISGVPGTGKTATVHAVVRELKRLAEASETNPFTYVEINGLRIPEPNAAYNVLWEGVSGHDVKKDGHLQISAKESLKALTNYFGSGHAKGPGAHACVVLMDELDQLVTARQDVVYNFFNWPTIAGSQLVVIAVANTMDLPERVMTGRVRSRLGMVRINFKPYKVSQLIEIVDARLESAKKSLGNKAQDVINTDGIKFAAMKVSAISGDARRVLDICRRSVEIVRPDKKMASLPTVKEVISVMQNSPTAAYLRECSFHERLMLAALVKCVKREGVEEIKWGEVQHQHLIYMNVLTSESDPTRKPTARELNIVLESLIASRAMLIEDGIGASRKAEGERKVVLNLEQSEVERVLGEVGGSRWKNVLSG</sequence>
<dbReference type="GO" id="GO:0006270">
    <property type="term" value="P:DNA replication initiation"/>
    <property type="evidence" value="ECO:0007669"/>
    <property type="project" value="TreeGrafter"/>
</dbReference>
<evidence type="ECO:0000256" key="9">
    <source>
        <dbReference type="ARBA" id="ARBA00023242"/>
    </source>
</evidence>
<keyword evidence="13" id="KW-0378">Hydrolase</keyword>
<dbReference type="InterPro" id="IPR043151">
    <property type="entry name" value="BAH_sf"/>
</dbReference>
<comment type="similarity">
    <text evidence="2 10">Belongs to the ORC1 family.</text>
</comment>
<accession>A0A2H3EKS9</accession>
<dbReference type="Gene3D" id="3.40.50.300">
    <property type="entry name" value="P-loop containing nucleotide triphosphate hydrolases"/>
    <property type="match status" value="1"/>
</dbReference>
<dbReference type="InParanoid" id="A0A2H3EKS9"/>
<dbReference type="GO" id="GO:0016887">
    <property type="term" value="F:ATP hydrolysis activity"/>
    <property type="evidence" value="ECO:0007669"/>
    <property type="project" value="InterPro"/>
</dbReference>
<dbReference type="OrthoDB" id="1926878at2759"/>
<evidence type="ECO:0000256" key="1">
    <source>
        <dbReference type="ARBA" id="ARBA00004123"/>
    </source>
</evidence>
<dbReference type="SMART" id="SM00382">
    <property type="entry name" value="AAA"/>
    <property type="match status" value="1"/>
</dbReference>
<dbReference type="GO" id="GO:0005524">
    <property type="term" value="F:ATP binding"/>
    <property type="evidence" value="ECO:0007669"/>
    <property type="project" value="UniProtKB-KW"/>
</dbReference>
<evidence type="ECO:0000256" key="4">
    <source>
        <dbReference type="ARBA" id="ARBA00022723"/>
    </source>
</evidence>
<evidence type="ECO:0000256" key="11">
    <source>
        <dbReference type="SAM" id="MobiDB-lite"/>
    </source>
</evidence>
<dbReference type="PROSITE" id="PS51038">
    <property type="entry name" value="BAH"/>
    <property type="match status" value="1"/>
</dbReference>
<keyword evidence="5 10" id="KW-0547">Nucleotide-binding</keyword>
<dbReference type="Proteomes" id="UP000217790">
    <property type="component" value="Unassembled WGS sequence"/>
</dbReference>
<evidence type="ECO:0000256" key="8">
    <source>
        <dbReference type="ARBA" id="ARBA00023125"/>
    </source>
</evidence>
<feature type="compositionally biased region" description="Basic residues" evidence="11">
    <location>
        <begin position="351"/>
        <end position="368"/>
    </location>
</feature>
<dbReference type="EMBL" id="KZ293644">
    <property type="protein sequence ID" value="PBL03289.1"/>
    <property type="molecule type" value="Genomic_DNA"/>
</dbReference>
<dbReference type="Gene3D" id="1.10.8.60">
    <property type="match status" value="1"/>
</dbReference>
<organism evidence="13 14">
    <name type="scientific">Armillaria gallica</name>
    <name type="common">Bulbous honey fungus</name>
    <name type="synonym">Armillaria bulbosa</name>
    <dbReference type="NCBI Taxonomy" id="47427"/>
    <lineage>
        <taxon>Eukaryota</taxon>
        <taxon>Fungi</taxon>
        <taxon>Dikarya</taxon>
        <taxon>Basidiomycota</taxon>
        <taxon>Agaricomycotina</taxon>
        <taxon>Agaricomycetes</taxon>
        <taxon>Agaricomycetidae</taxon>
        <taxon>Agaricales</taxon>
        <taxon>Marasmiineae</taxon>
        <taxon>Physalacriaceae</taxon>
        <taxon>Armillaria</taxon>
    </lineage>
</organism>
<dbReference type="STRING" id="47427.A0A2H3EKS9"/>
<evidence type="ECO:0000313" key="14">
    <source>
        <dbReference type="Proteomes" id="UP000217790"/>
    </source>
</evidence>
<dbReference type="InterPro" id="IPR001025">
    <property type="entry name" value="BAH_dom"/>
</dbReference>
<dbReference type="Gene3D" id="2.30.30.490">
    <property type="match status" value="1"/>
</dbReference>
<dbReference type="InterPro" id="IPR050311">
    <property type="entry name" value="ORC1/CDC6"/>
</dbReference>
<dbReference type="GO" id="GO:0046872">
    <property type="term" value="F:metal ion binding"/>
    <property type="evidence" value="ECO:0007669"/>
    <property type="project" value="UniProtKB-KW"/>
</dbReference>
<dbReference type="Pfam" id="PF01426">
    <property type="entry name" value="BAH"/>
    <property type="match status" value="1"/>
</dbReference>
<keyword evidence="6 10" id="KW-0067">ATP-binding</keyword>
<dbReference type="InterPro" id="IPR054425">
    <property type="entry name" value="Cdc6_ORC1-like_ATPase_lid"/>
</dbReference>